<evidence type="ECO:0000313" key="3">
    <source>
        <dbReference type="Proteomes" id="UP001373714"/>
    </source>
</evidence>
<gene>
    <name evidence="2" type="ORF">TWF730_002585</name>
</gene>
<accession>A0AAV9UBX5</accession>
<proteinExistence type="predicted"/>
<protein>
    <submittedName>
        <fullName evidence="2">Uncharacterized protein</fullName>
    </submittedName>
</protein>
<name>A0AAV9UBX5_9PEZI</name>
<comment type="caution">
    <text evidence="2">The sequence shown here is derived from an EMBL/GenBank/DDBJ whole genome shotgun (WGS) entry which is preliminary data.</text>
</comment>
<feature type="region of interest" description="Disordered" evidence="1">
    <location>
        <begin position="1"/>
        <end position="21"/>
    </location>
</feature>
<reference evidence="2 3" key="1">
    <citation type="submission" date="2019-10" db="EMBL/GenBank/DDBJ databases">
        <authorList>
            <person name="Palmer J.M."/>
        </authorList>
    </citation>
    <scope>NUCLEOTIDE SEQUENCE [LARGE SCALE GENOMIC DNA]</scope>
    <source>
        <strain evidence="2 3">TWF730</strain>
    </source>
</reference>
<dbReference type="Proteomes" id="UP001373714">
    <property type="component" value="Unassembled WGS sequence"/>
</dbReference>
<keyword evidence="3" id="KW-1185">Reference proteome</keyword>
<organism evidence="2 3">
    <name type="scientific">Orbilia blumenaviensis</name>
    <dbReference type="NCBI Taxonomy" id="1796055"/>
    <lineage>
        <taxon>Eukaryota</taxon>
        <taxon>Fungi</taxon>
        <taxon>Dikarya</taxon>
        <taxon>Ascomycota</taxon>
        <taxon>Pezizomycotina</taxon>
        <taxon>Orbiliomycetes</taxon>
        <taxon>Orbiliales</taxon>
        <taxon>Orbiliaceae</taxon>
        <taxon>Orbilia</taxon>
    </lineage>
</organism>
<sequence length="182" mass="19841">MYKQITGDIDSTPPNGYPGDRPSTYFQVSAGRDVVLGTPLGSIPELVEDIGEDVVLEGFFVAERRVDSLGLAEPGATNPIALGGEAGSKDCGVELEGGVIILEAPPEEGIERETPAWTQSPLAAWIVRSYSEVERLALRHRTIPDIHVYIKSLVPAPDRLYEIVSTYKLVYRISINLYSLSI</sequence>
<dbReference type="EMBL" id="JAVHNS010000012">
    <property type="protein sequence ID" value="KAK6338522.1"/>
    <property type="molecule type" value="Genomic_DNA"/>
</dbReference>
<evidence type="ECO:0000256" key="1">
    <source>
        <dbReference type="SAM" id="MobiDB-lite"/>
    </source>
</evidence>
<evidence type="ECO:0000313" key="2">
    <source>
        <dbReference type="EMBL" id="KAK6338522.1"/>
    </source>
</evidence>
<dbReference type="AlphaFoldDB" id="A0AAV9UBX5"/>